<dbReference type="Pfam" id="PF14082">
    <property type="entry name" value="SduA_C"/>
    <property type="match status" value="1"/>
</dbReference>
<reference evidence="2 3" key="1">
    <citation type="submission" date="2024-06" db="EMBL/GenBank/DDBJ databases">
        <authorList>
            <person name="Kaempfer P."/>
            <person name="Viver T."/>
        </authorList>
    </citation>
    <scope>NUCLEOTIDE SEQUENCE [LARGE SCALE GENOMIC DNA]</scope>
    <source>
        <strain evidence="2 3">ST-87</strain>
    </source>
</reference>
<dbReference type="InterPro" id="IPR025359">
    <property type="entry name" value="SduA_C"/>
</dbReference>
<sequence length="422" mass="49525">MKEIKNTEKLILFEEITKSVKKIYRQNKDDEKKEKFLIYSFIKGNIDYEYDGEKIKKIIIEDSDEFPSFISQYGYGFSERSLNNFFRYKFNDNKIDTIILSESKTSTRQKSSLVLNYDDIELLLKLIRQEQRACDDTKKTLIKNLIVDIFPDVNFDYSETNNNKDLILRNLNDKLIAKLTANEIQALGEFYVKATQKFKAGHIIKKMTAGLMKNAQILSLQEIIIKYEKLLTENPAESEWQKFFDEYITLFDSRYVHKVNYKNIATGITKYPDLVLVDIYGYIDFYELKKSSTDLIQYDKSHKTWFWSKDVSMVIAQVSDYIQKSKENALPYAKTIKEETETDTEQGLEVNIINPRAIIVIGHTKQLDTEKKRNHFKNLRESLKDIEFVLYDELLERLKNLLASIQTSATLTPDNCPDDLPF</sequence>
<protein>
    <submittedName>
        <fullName evidence="2">Shedu anti-phage system protein SduA domain-containing protein</fullName>
    </submittedName>
</protein>
<accession>A0ABW8XQ17</accession>
<evidence type="ECO:0000259" key="1">
    <source>
        <dbReference type="Pfam" id="PF14082"/>
    </source>
</evidence>
<keyword evidence="3" id="KW-1185">Reference proteome</keyword>
<name>A0ABW8XQ17_9FLAO</name>
<comment type="caution">
    <text evidence="2">The sequence shown here is derived from an EMBL/GenBank/DDBJ whole genome shotgun (WGS) entry which is preliminary data.</text>
</comment>
<gene>
    <name evidence="2" type="ORF">ABS764_00925</name>
</gene>
<dbReference type="Proteomes" id="UP001629260">
    <property type="component" value="Unassembled WGS sequence"/>
</dbReference>
<evidence type="ECO:0000313" key="3">
    <source>
        <dbReference type="Proteomes" id="UP001629260"/>
    </source>
</evidence>
<organism evidence="2 3">
    <name type="scientific">Flavobacterium plantiphilum</name>
    <dbReference type="NCBI Taxonomy" id="3163297"/>
    <lineage>
        <taxon>Bacteria</taxon>
        <taxon>Pseudomonadati</taxon>
        <taxon>Bacteroidota</taxon>
        <taxon>Flavobacteriia</taxon>
        <taxon>Flavobacteriales</taxon>
        <taxon>Flavobacteriaceae</taxon>
        <taxon>Flavobacterium</taxon>
    </lineage>
</organism>
<feature type="domain" description="Shedu protein SduA C-terminal" evidence="1">
    <location>
        <begin position="237"/>
        <end position="395"/>
    </location>
</feature>
<dbReference type="EMBL" id="JBELQA010000001">
    <property type="protein sequence ID" value="MFL9829400.1"/>
    <property type="molecule type" value="Genomic_DNA"/>
</dbReference>
<dbReference type="RefSeq" id="WP_408079023.1">
    <property type="nucleotide sequence ID" value="NZ_JBELQA010000001.1"/>
</dbReference>
<evidence type="ECO:0000313" key="2">
    <source>
        <dbReference type="EMBL" id="MFL9829400.1"/>
    </source>
</evidence>
<proteinExistence type="predicted"/>